<feature type="region of interest" description="Disordered" evidence="1">
    <location>
        <begin position="76"/>
        <end position="111"/>
    </location>
</feature>
<name>B7Q5B7_IXOSC</name>
<feature type="transmembrane region" description="Helical" evidence="2">
    <location>
        <begin position="43"/>
        <end position="64"/>
    </location>
</feature>
<reference evidence="3 5" key="1">
    <citation type="submission" date="2008-03" db="EMBL/GenBank/DDBJ databases">
        <title>Annotation of Ixodes scapularis.</title>
        <authorList>
            <consortium name="Ixodes scapularis Genome Project Consortium"/>
            <person name="Caler E."/>
            <person name="Hannick L.I."/>
            <person name="Bidwell S."/>
            <person name="Joardar V."/>
            <person name="Thiagarajan M."/>
            <person name="Amedeo P."/>
            <person name="Galinsky K.J."/>
            <person name="Schobel S."/>
            <person name="Inman J."/>
            <person name="Hostetler J."/>
            <person name="Miller J."/>
            <person name="Hammond M."/>
            <person name="Megy K."/>
            <person name="Lawson D."/>
            <person name="Kodira C."/>
            <person name="Sutton G."/>
            <person name="Meyer J."/>
            <person name="Hill C.A."/>
            <person name="Birren B."/>
            <person name="Nene V."/>
            <person name="Collins F."/>
            <person name="Alarcon-Chaidez F."/>
            <person name="Wikel S."/>
            <person name="Strausberg R."/>
        </authorList>
    </citation>
    <scope>NUCLEOTIDE SEQUENCE [LARGE SCALE GENOMIC DNA]</scope>
    <source>
        <strain evidence="5">Wikel</strain>
        <strain evidence="3">Wikel colony</strain>
    </source>
</reference>
<dbReference type="AlphaFoldDB" id="B7Q5B7"/>
<keyword evidence="5" id="KW-1185">Reference proteome</keyword>
<dbReference type="Proteomes" id="UP000001555">
    <property type="component" value="Unassembled WGS sequence"/>
</dbReference>
<keyword evidence="2" id="KW-0472">Membrane</keyword>
<feature type="region of interest" description="Disordered" evidence="1">
    <location>
        <begin position="1"/>
        <end position="36"/>
    </location>
</feature>
<proteinExistence type="predicted"/>
<dbReference type="EnsemblMetazoa" id="ISCW021830-RA">
    <property type="protein sequence ID" value="ISCW021830-PA"/>
    <property type="gene ID" value="ISCW021830"/>
</dbReference>
<dbReference type="EMBL" id="ABJB011089749">
    <property type="status" value="NOT_ANNOTATED_CDS"/>
    <property type="molecule type" value="Genomic_DNA"/>
</dbReference>
<evidence type="ECO:0000313" key="3">
    <source>
        <dbReference type="EMBL" id="EEC14039.1"/>
    </source>
</evidence>
<accession>B7Q5B7</accession>
<evidence type="ECO:0000313" key="4">
    <source>
        <dbReference type="EnsemblMetazoa" id="ISCW021830-PA"/>
    </source>
</evidence>
<evidence type="ECO:0000256" key="2">
    <source>
        <dbReference type="SAM" id="Phobius"/>
    </source>
</evidence>
<sequence>MTKREANRTSGVCPVPTTAAAVPGTPESPVPEAMDASEKRKTVIVVGMFVGAVALLVVVFVSYMTSAELAYLAKIRRSTQAGHDATNRTTPRRVTEEPDGRRGTTDDLSDS</sequence>
<reference evidence="4" key="2">
    <citation type="submission" date="2020-05" db="UniProtKB">
        <authorList>
            <consortium name="EnsemblMetazoa"/>
        </authorList>
    </citation>
    <scope>IDENTIFICATION</scope>
    <source>
        <strain evidence="4">wikel</strain>
    </source>
</reference>
<dbReference type="EMBL" id="DS860684">
    <property type="protein sequence ID" value="EEC14039.1"/>
    <property type="molecule type" value="Genomic_DNA"/>
</dbReference>
<keyword evidence="2" id="KW-0812">Transmembrane</keyword>
<evidence type="ECO:0000313" key="5">
    <source>
        <dbReference type="Proteomes" id="UP000001555"/>
    </source>
</evidence>
<evidence type="ECO:0008006" key="6">
    <source>
        <dbReference type="Google" id="ProtNLM"/>
    </source>
</evidence>
<organism>
    <name type="scientific">Ixodes scapularis</name>
    <name type="common">Black-legged tick</name>
    <name type="synonym">Deer tick</name>
    <dbReference type="NCBI Taxonomy" id="6945"/>
    <lineage>
        <taxon>Eukaryota</taxon>
        <taxon>Metazoa</taxon>
        <taxon>Ecdysozoa</taxon>
        <taxon>Arthropoda</taxon>
        <taxon>Chelicerata</taxon>
        <taxon>Arachnida</taxon>
        <taxon>Acari</taxon>
        <taxon>Parasitiformes</taxon>
        <taxon>Ixodida</taxon>
        <taxon>Ixodoidea</taxon>
        <taxon>Ixodidae</taxon>
        <taxon>Ixodinae</taxon>
        <taxon>Ixodes</taxon>
    </lineage>
</organism>
<dbReference type="HOGENOM" id="CLU_2161132_0_0_1"/>
<evidence type="ECO:0000256" key="1">
    <source>
        <dbReference type="SAM" id="MobiDB-lite"/>
    </source>
</evidence>
<protein>
    <recommendedName>
        <fullName evidence="6">Transmembrane protein</fullName>
    </recommendedName>
</protein>
<dbReference type="VEuPathDB" id="VectorBase:ISCI021830"/>
<gene>
    <name evidence="3" type="ORF">IscW_ISCW021830</name>
</gene>
<feature type="compositionally biased region" description="Basic and acidic residues" evidence="1">
    <location>
        <begin position="93"/>
        <end position="105"/>
    </location>
</feature>
<dbReference type="PaxDb" id="6945-B7Q5B7"/>
<dbReference type="InParanoid" id="B7Q5B7"/>
<keyword evidence="2" id="KW-1133">Transmembrane helix</keyword>
<dbReference type="VEuPathDB" id="VectorBase:ISCW021830"/>